<evidence type="ECO:0000313" key="2">
    <source>
        <dbReference type="EMBL" id="CAF2258496.1"/>
    </source>
</evidence>
<dbReference type="Proteomes" id="UP000663824">
    <property type="component" value="Unassembled WGS sequence"/>
</dbReference>
<protein>
    <submittedName>
        <fullName evidence="2">Uncharacterized protein</fullName>
    </submittedName>
</protein>
<feature type="non-terminal residue" evidence="2">
    <location>
        <position position="88"/>
    </location>
</feature>
<evidence type="ECO:0000313" key="3">
    <source>
        <dbReference type="EMBL" id="CAF4242846.1"/>
    </source>
</evidence>
<dbReference type="EMBL" id="CAJOBI010025593">
    <property type="protein sequence ID" value="CAF4242846.1"/>
    <property type="molecule type" value="Genomic_DNA"/>
</dbReference>
<dbReference type="AlphaFoldDB" id="A0A817AFX9"/>
<evidence type="ECO:0000256" key="1">
    <source>
        <dbReference type="SAM" id="MobiDB-lite"/>
    </source>
</evidence>
<dbReference type="EMBL" id="CAJNRE010021462">
    <property type="protein sequence ID" value="CAF2258496.1"/>
    <property type="molecule type" value="Genomic_DNA"/>
</dbReference>
<name>A0A817AFX9_9BILA</name>
<proteinExistence type="predicted"/>
<accession>A0A817AFX9</accession>
<sequence length="88" mass="9525">MTETIHQKDSSSGYCEYLRQLIMQPTTTTTTTTTTTSGEVQKTSNLGTQTAPVNSKAKLNSEVSPSRRSTATYTDESAATLLNVDIMT</sequence>
<organism evidence="2 4">
    <name type="scientific">Rotaria magnacalcarata</name>
    <dbReference type="NCBI Taxonomy" id="392030"/>
    <lineage>
        <taxon>Eukaryota</taxon>
        <taxon>Metazoa</taxon>
        <taxon>Spiralia</taxon>
        <taxon>Gnathifera</taxon>
        <taxon>Rotifera</taxon>
        <taxon>Eurotatoria</taxon>
        <taxon>Bdelloidea</taxon>
        <taxon>Philodinida</taxon>
        <taxon>Philodinidae</taxon>
        <taxon>Rotaria</taxon>
    </lineage>
</organism>
<feature type="compositionally biased region" description="Polar residues" evidence="1">
    <location>
        <begin position="37"/>
        <end position="72"/>
    </location>
</feature>
<evidence type="ECO:0000313" key="4">
    <source>
        <dbReference type="Proteomes" id="UP000663824"/>
    </source>
</evidence>
<feature type="region of interest" description="Disordered" evidence="1">
    <location>
        <begin position="28"/>
        <end position="72"/>
    </location>
</feature>
<reference evidence="2" key="1">
    <citation type="submission" date="2021-02" db="EMBL/GenBank/DDBJ databases">
        <authorList>
            <person name="Nowell W R."/>
        </authorList>
    </citation>
    <scope>NUCLEOTIDE SEQUENCE</scope>
</reference>
<gene>
    <name evidence="2" type="ORF">MBJ925_LOCUS38389</name>
    <name evidence="3" type="ORF">SMN809_LOCUS23643</name>
</gene>
<dbReference type="Proteomes" id="UP000676336">
    <property type="component" value="Unassembled WGS sequence"/>
</dbReference>
<comment type="caution">
    <text evidence="2">The sequence shown here is derived from an EMBL/GenBank/DDBJ whole genome shotgun (WGS) entry which is preliminary data.</text>
</comment>